<dbReference type="EMBL" id="CP136600">
    <property type="protein sequence ID" value="WOH37190.1"/>
    <property type="molecule type" value="Genomic_DNA"/>
</dbReference>
<protein>
    <submittedName>
        <fullName evidence="4">Phosphotransferase</fullName>
    </submittedName>
</protein>
<dbReference type="Gene3D" id="3.30.200.20">
    <property type="entry name" value="Phosphorylase Kinase, domain 1"/>
    <property type="match status" value="1"/>
</dbReference>
<evidence type="ECO:0000256" key="1">
    <source>
        <dbReference type="ARBA" id="ARBA00022741"/>
    </source>
</evidence>
<evidence type="ECO:0000313" key="4">
    <source>
        <dbReference type="EMBL" id="WOH37190.1"/>
    </source>
</evidence>
<dbReference type="PANTHER" id="PTHR33540:SF1">
    <property type="entry name" value="N-ACETYLMURAMATE_N-ACETYLGLUCOSAMINE KINASE"/>
    <property type="match status" value="1"/>
</dbReference>
<dbReference type="PANTHER" id="PTHR33540">
    <property type="entry name" value="TRNA THREONYLCARBAMOYLADENOSINE BIOSYNTHESIS PROTEIN TSAE"/>
    <property type="match status" value="1"/>
</dbReference>
<dbReference type="SUPFAM" id="SSF56112">
    <property type="entry name" value="Protein kinase-like (PK-like)"/>
    <property type="match status" value="1"/>
</dbReference>
<evidence type="ECO:0000259" key="3">
    <source>
        <dbReference type="Pfam" id="PF01636"/>
    </source>
</evidence>
<feature type="domain" description="Aminoglycoside phosphotransferase" evidence="3">
    <location>
        <begin position="25"/>
        <end position="245"/>
    </location>
</feature>
<gene>
    <name evidence="4" type="ORF">RI844_17765</name>
</gene>
<reference evidence="4 5" key="1">
    <citation type="submission" date="2023-09" db="EMBL/GenBank/DDBJ databases">
        <authorList>
            <person name="Qi X."/>
        </authorList>
    </citation>
    <scope>NUCLEOTIDE SEQUENCE [LARGE SCALE GENOMIC DNA]</scope>
    <source>
        <strain evidence="4 5">S1-1</strain>
    </source>
</reference>
<evidence type="ECO:0000256" key="2">
    <source>
        <dbReference type="ARBA" id="ARBA00022840"/>
    </source>
</evidence>
<sequence>MSALTRKQKLEAWLAHLFPDDLFSINPLTGDAGFRIYYRLIMEENSYIIVDAPPEQLNNLAFVSLAHCFRSAGLIVPEIIYYDETNGFICISDFGDTLLSDQLNKTTIAELYEKAIKLLPKIQNVKAQEQWPLPIYDAAFLQLEMDIFSEWLLQKHLNICLTNDEIKQLQQCFDLLITSALEQPQVTVHRDFHSRNLMLIESGDIAVIDFQDAVTGPFTYDLVSLLRDCYVRWDDELIEPHINHYYLNSNVDVSYQQFKRWFDFMGLQRHIKASGIFARLYHRDGKQGYLKDIPLTLSYIVDIAGKYPELSWLSHVVKNKVIPNIKALETVNKVEV</sequence>
<dbReference type="Proteomes" id="UP001301442">
    <property type="component" value="Chromosome"/>
</dbReference>
<dbReference type="InterPro" id="IPR011009">
    <property type="entry name" value="Kinase-like_dom_sf"/>
</dbReference>
<dbReference type="Gene3D" id="3.90.1200.10">
    <property type="match status" value="1"/>
</dbReference>
<organism evidence="4 5">
    <name type="scientific">Thalassotalea fonticola</name>
    <dbReference type="NCBI Taxonomy" id="3065649"/>
    <lineage>
        <taxon>Bacteria</taxon>
        <taxon>Pseudomonadati</taxon>
        <taxon>Pseudomonadota</taxon>
        <taxon>Gammaproteobacteria</taxon>
        <taxon>Alteromonadales</taxon>
        <taxon>Colwelliaceae</taxon>
        <taxon>Thalassotalea</taxon>
    </lineage>
</organism>
<keyword evidence="1" id="KW-0547">Nucleotide-binding</keyword>
<dbReference type="Pfam" id="PF01636">
    <property type="entry name" value="APH"/>
    <property type="match status" value="1"/>
</dbReference>
<keyword evidence="5" id="KW-1185">Reference proteome</keyword>
<keyword evidence="2" id="KW-0067">ATP-binding</keyword>
<proteinExistence type="predicted"/>
<accession>A0ABZ0GNN0</accession>
<evidence type="ECO:0000313" key="5">
    <source>
        <dbReference type="Proteomes" id="UP001301442"/>
    </source>
</evidence>
<dbReference type="InterPro" id="IPR002575">
    <property type="entry name" value="Aminoglycoside_PTrfase"/>
</dbReference>
<name>A0ABZ0GNN0_9GAMM</name>
<dbReference type="RefSeq" id="WP_348395982.1">
    <property type="nucleotide sequence ID" value="NZ_CP136600.1"/>
</dbReference>